<evidence type="ECO:0000313" key="2">
    <source>
        <dbReference type="Proteomes" id="UP000192042"/>
    </source>
</evidence>
<accession>A0A1W1I9H5</accession>
<gene>
    <name evidence="1" type="ORF">NSJP_3468</name>
</gene>
<reference evidence="1 2" key="1">
    <citation type="submission" date="2017-03" db="EMBL/GenBank/DDBJ databases">
        <authorList>
            <person name="Afonso C.L."/>
            <person name="Miller P.J."/>
            <person name="Scott M.A."/>
            <person name="Spackman E."/>
            <person name="Goraichik I."/>
            <person name="Dimitrov K.M."/>
            <person name="Suarez D.L."/>
            <person name="Swayne D.E."/>
        </authorList>
    </citation>
    <scope>NUCLEOTIDE SEQUENCE [LARGE SCALE GENOMIC DNA]</scope>
    <source>
        <strain evidence="1">Genome sequencing of Nitrospira japonica strain NJ11</strain>
    </source>
</reference>
<dbReference type="RefSeq" id="WP_080887827.1">
    <property type="nucleotide sequence ID" value="NZ_LT828648.1"/>
</dbReference>
<proteinExistence type="predicted"/>
<dbReference type="OrthoDB" id="5449868at2"/>
<evidence type="ECO:0000313" key="1">
    <source>
        <dbReference type="EMBL" id="SLM49635.1"/>
    </source>
</evidence>
<sequence>MVVAAVALVIGSACSGAKVTTQKSGSLPRYQVRTLVLLPFETLNTPQIRDAGNRYMSTPRGAQASDISVGVPMSAEPQLHQTMVVPAYAADKITQLFWVRLRNLKGVTILSPAPSSGSKTSTHQAGDLPQVLPEQAAADAAKKVGADAAVVGQVSVYQERVGSRLGANPPASVGFEIKAVAADGHVLWAGNYFERQKPMTEDFSGFIHHGWGFVTVDELTRYGVEELMKVFPFGSTGD</sequence>
<dbReference type="Gene3D" id="3.40.50.10610">
    <property type="entry name" value="ABC-type transport auxiliary lipoprotein component"/>
    <property type="match status" value="1"/>
</dbReference>
<protein>
    <recommendedName>
        <fullName evidence="3">Lipoprotein</fullName>
    </recommendedName>
</protein>
<dbReference type="AlphaFoldDB" id="A0A1W1I9H5"/>
<organism evidence="1 2">
    <name type="scientific">Nitrospira japonica</name>
    <dbReference type="NCBI Taxonomy" id="1325564"/>
    <lineage>
        <taxon>Bacteria</taxon>
        <taxon>Pseudomonadati</taxon>
        <taxon>Nitrospirota</taxon>
        <taxon>Nitrospiria</taxon>
        <taxon>Nitrospirales</taxon>
        <taxon>Nitrospiraceae</taxon>
        <taxon>Nitrospira</taxon>
    </lineage>
</organism>
<dbReference type="STRING" id="1325564.NSJP_3468"/>
<dbReference type="EMBL" id="LT828648">
    <property type="protein sequence ID" value="SLM49635.1"/>
    <property type="molecule type" value="Genomic_DNA"/>
</dbReference>
<name>A0A1W1I9H5_9BACT</name>
<dbReference type="Proteomes" id="UP000192042">
    <property type="component" value="Chromosome I"/>
</dbReference>
<keyword evidence="2" id="KW-1185">Reference proteome</keyword>
<evidence type="ECO:0008006" key="3">
    <source>
        <dbReference type="Google" id="ProtNLM"/>
    </source>
</evidence>
<dbReference type="KEGG" id="nja:NSJP_3468"/>